<feature type="transmembrane region" description="Helical" evidence="5">
    <location>
        <begin position="20"/>
        <end position="38"/>
    </location>
</feature>
<feature type="transmembrane region" description="Helical" evidence="5">
    <location>
        <begin position="45"/>
        <end position="65"/>
    </location>
</feature>
<feature type="transmembrane region" description="Helical" evidence="5">
    <location>
        <begin position="135"/>
        <end position="151"/>
    </location>
</feature>
<dbReference type="AlphaFoldDB" id="A0A815NUN0"/>
<feature type="domain" description="Sugar phosphate transporter" evidence="6">
    <location>
        <begin position="22"/>
        <end position="242"/>
    </location>
</feature>
<dbReference type="InterPro" id="IPR050186">
    <property type="entry name" value="TPT_transporter"/>
</dbReference>
<keyword evidence="4 5" id="KW-0472">Membrane</keyword>
<accession>A0A815NUN0</accession>
<feature type="transmembrane region" description="Helical" evidence="5">
    <location>
        <begin position="96"/>
        <end position="115"/>
    </location>
</feature>
<evidence type="ECO:0000256" key="4">
    <source>
        <dbReference type="ARBA" id="ARBA00023136"/>
    </source>
</evidence>
<name>A0A815NUN0_9BILA</name>
<dbReference type="OrthoDB" id="5547497at2759"/>
<gene>
    <name evidence="7" type="ORF">VCS650_LOCUS38932</name>
</gene>
<proteinExistence type="predicted"/>
<evidence type="ECO:0000256" key="3">
    <source>
        <dbReference type="ARBA" id="ARBA00022989"/>
    </source>
</evidence>
<dbReference type="InterPro" id="IPR004853">
    <property type="entry name" value="Sugar_P_trans_dom"/>
</dbReference>
<feature type="transmembrane region" description="Helical" evidence="5">
    <location>
        <begin position="71"/>
        <end position="89"/>
    </location>
</feature>
<feature type="transmembrane region" description="Helical" evidence="5">
    <location>
        <begin position="229"/>
        <end position="245"/>
    </location>
</feature>
<feature type="transmembrane region" description="Helical" evidence="5">
    <location>
        <begin position="197"/>
        <end position="217"/>
    </location>
</feature>
<evidence type="ECO:0000256" key="5">
    <source>
        <dbReference type="SAM" id="Phobius"/>
    </source>
</evidence>
<dbReference type="Pfam" id="PF03151">
    <property type="entry name" value="TPT"/>
    <property type="match status" value="1"/>
</dbReference>
<dbReference type="EMBL" id="CAJNON010001220">
    <property type="protein sequence ID" value="CAF1441754.1"/>
    <property type="molecule type" value="Genomic_DNA"/>
</dbReference>
<protein>
    <recommendedName>
        <fullName evidence="6">Sugar phosphate transporter domain-containing protein</fullName>
    </recommendedName>
</protein>
<dbReference type="PANTHER" id="PTHR11132">
    <property type="entry name" value="SOLUTE CARRIER FAMILY 35"/>
    <property type="match status" value="1"/>
</dbReference>
<feature type="transmembrane region" description="Helical" evidence="5">
    <location>
        <begin position="172"/>
        <end position="191"/>
    </location>
</feature>
<comment type="subcellular location">
    <subcellularLocation>
        <location evidence="1">Membrane</location>
        <topology evidence="1">Multi-pass membrane protein</topology>
    </subcellularLocation>
</comment>
<reference evidence="7" key="1">
    <citation type="submission" date="2021-02" db="EMBL/GenBank/DDBJ databases">
        <authorList>
            <person name="Nowell W R."/>
        </authorList>
    </citation>
    <scope>NUCLEOTIDE SEQUENCE</scope>
</reference>
<dbReference type="GO" id="GO:0016020">
    <property type="term" value="C:membrane"/>
    <property type="evidence" value="ECO:0007669"/>
    <property type="project" value="UniProtKB-SubCell"/>
</dbReference>
<keyword evidence="3 5" id="KW-1133">Transmembrane helix</keyword>
<evidence type="ECO:0000256" key="1">
    <source>
        <dbReference type="ARBA" id="ARBA00004141"/>
    </source>
</evidence>
<evidence type="ECO:0000313" key="7">
    <source>
        <dbReference type="EMBL" id="CAF1441754.1"/>
    </source>
</evidence>
<dbReference type="Proteomes" id="UP000663891">
    <property type="component" value="Unassembled WGS sequence"/>
</dbReference>
<evidence type="ECO:0000256" key="2">
    <source>
        <dbReference type="ARBA" id="ARBA00022692"/>
    </source>
</evidence>
<organism evidence="7 8">
    <name type="scientific">Adineta steineri</name>
    <dbReference type="NCBI Taxonomy" id="433720"/>
    <lineage>
        <taxon>Eukaryota</taxon>
        <taxon>Metazoa</taxon>
        <taxon>Spiralia</taxon>
        <taxon>Gnathifera</taxon>
        <taxon>Rotifera</taxon>
        <taxon>Eurotatoria</taxon>
        <taxon>Bdelloidea</taxon>
        <taxon>Adinetida</taxon>
        <taxon>Adinetidae</taxon>
        <taxon>Adineta</taxon>
    </lineage>
</organism>
<keyword evidence="2 5" id="KW-0812">Transmembrane</keyword>
<evidence type="ECO:0000313" key="8">
    <source>
        <dbReference type="Proteomes" id="UP000663891"/>
    </source>
</evidence>
<sequence>MELMAIMGLFTRSRLPWRPSMLMAIACSLSVALTNMSLKLNSVGFYQLCKLLGIPWLVFIQAILYKIHTSYAVKLSLFIILLGMALATLTDVQFNIVGTIVGLIGVMITTQFQIWQGKNQKDYKLNPLQINYAQSLPTFLACAFLALLVEFSGFHQDMCILSHNWSLLEIKWIALSAILAACANLTCYGLIGETSAITFQVTGHAKTALILISGYLLTRERVQISSTNVIGVLTCLGGSIIYGVIRHAEQVYGQLNEQINQYETELTTQLSSYSMISISVNQVDTCLKEYVNHQRQYLVTKNSNQLTKLQDEILANKLYETIMTSYPNLNPDQFIDQLISIRQKQTQVLEELLQLEMRILYKFLPSELDQLEKIVAPITYIPLNNEHKTNELNNKRYKMIQDAKRQWLHISLSVYETKLQEYNHQLESILLNNTSLQGTSLLNDISRYVTCRTKCLFSVIN</sequence>
<comment type="caution">
    <text evidence="7">The sequence shown here is derived from an EMBL/GenBank/DDBJ whole genome shotgun (WGS) entry which is preliminary data.</text>
</comment>
<evidence type="ECO:0000259" key="6">
    <source>
        <dbReference type="Pfam" id="PF03151"/>
    </source>
</evidence>